<feature type="compositionally biased region" description="Basic and acidic residues" evidence="1">
    <location>
        <begin position="40"/>
        <end position="53"/>
    </location>
</feature>
<gene>
    <name evidence="2" type="ORF">TBIB3V08_LOCUS11682</name>
</gene>
<feature type="region of interest" description="Disordered" evidence="1">
    <location>
        <begin position="33"/>
        <end position="73"/>
    </location>
</feature>
<protein>
    <submittedName>
        <fullName evidence="2">Uncharacterized protein</fullName>
    </submittedName>
</protein>
<evidence type="ECO:0000256" key="1">
    <source>
        <dbReference type="SAM" id="MobiDB-lite"/>
    </source>
</evidence>
<evidence type="ECO:0000313" key="2">
    <source>
        <dbReference type="EMBL" id="CAD7449407.1"/>
    </source>
</evidence>
<reference evidence="2" key="1">
    <citation type="submission" date="2020-11" db="EMBL/GenBank/DDBJ databases">
        <authorList>
            <person name="Tran Van P."/>
        </authorList>
    </citation>
    <scope>NUCLEOTIDE SEQUENCE</scope>
</reference>
<proteinExistence type="predicted"/>
<dbReference type="EMBL" id="OD571638">
    <property type="protein sequence ID" value="CAD7449407.1"/>
    <property type="molecule type" value="Genomic_DNA"/>
</dbReference>
<name>A0A7R9F9K5_9NEOP</name>
<dbReference type="AlphaFoldDB" id="A0A7R9F9K5"/>
<sequence>MNWQQETDAPNFVTSSVITRIRQSRNNYLTALTKARDRRPRLDGQELQNRTDDSDNDDDDTQKTTLRREKTRTQERTLSQLIPYLGHKRNGLRQLSLLGQDGKRWFFGNPLITIELRVEIPVVNIYLGWILKNFSVYDAELQTPPLSATSEWVRPHHPAPAGDVPVCVWAPPPESTDLEVHSVSGHLIEAVNTLPSAAFSSLPAPVLVSGDASNNLPDVCDRLDVIDRLICYILIPGFRLNRISSEGSIPVLKLRNPCVGEARWSLDEYVRDKSSSIEKKTR</sequence>
<accession>A0A7R9F9K5</accession>
<organism evidence="2">
    <name type="scientific">Timema bartmani</name>
    <dbReference type="NCBI Taxonomy" id="61472"/>
    <lineage>
        <taxon>Eukaryota</taxon>
        <taxon>Metazoa</taxon>
        <taxon>Ecdysozoa</taxon>
        <taxon>Arthropoda</taxon>
        <taxon>Hexapoda</taxon>
        <taxon>Insecta</taxon>
        <taxon>Pterygota</taxon>
        <taxon>Neoptera</taxon>
        <taxon>Polyneoptera</taxon>
        <taxon>Phasmatodea</taxon>
        <taxon>Timematodea</taxon>
        <taxon>Timematoidea</taxon>
        <taxon>Timematidae</taxon>
        <taxon>Timema</taxon>
    </lineage>
</organism>